<feature type="chain" id="PRO_5040310267" description="BT-1020-like N-terminal beta-propeller domain-containing protein" evidence="1">
    <location>
        <begin position="26"/>
        <end position="440"/>
    </location>
</feature>
<keyword evidence="1" id="KW-0732">Signal</keyword>
<dbReference type="EMBL" id="ML978122">
    <property type="protein sequence ID" value="KAF2102798.1"/>
    <property type="molecule type" value="Genomic_DNA"/>
</dbReference>
<sequence length="440" mass="50026">MSSFKMLTTFAVFCLYSLLIPPISASPPPADSYWKVSPPIDVNDRLYAGQPQLPATHKLIYNASQVGRTYAHHTMLRAVGNTVYLIHSTAAVDEDQQSEETWTSVSNDGGETWSETRVLLPQALLPNQTSPEDYIYWCERKVWQRAIAPDSIVEVDGEVYGVGQTAVFMCPDGKNNFRKGAGRIARVIDRYGRPSGGACWVTKNNWTDEVQFDKTVYGQEWGMQWCKHAREIEAILDDPPEIPMDSDYLYNNDFFAIDGKHEMEEVTHGLWIKDRSVRPYGGYWQRFWRDGSDEDLFTGRVWVEYAYDKLGRDWYPKKPESHKIYETNIPDRGSKQYLGRLGNGDRYLVHNPRYNASCFSQCDREPLVVSMSRGSDLSYRSAGVVRTNASSHKIPGMSKNPGFSYPSAVEVDGRLLVGYSENKENIWLTLVDVDNLPGCD</sequence>
<comment type="caution">
    <text evidence="3">The sequence shown here is derived from an EMBL/GenBank/DDBJ whole genome shotgun (WGS) entry which is preliminary data.</text>
</comment>
<dbReference type="Pfam" id="PF24067">
    <property type="entry name" value="Beta-prop_BT_1020"/>
    <property type="match status" value="1"/>
</dbReference>
<dbReference type="OrthoDB" id="3701586at2759"/>
<feature type="signal peptide" evidence="1">
    <location>
        <begin position="1"/>
        <end position="25"/>
    </location>
</feature>
<dbReference type="AlphaFoldDB" id="A0A9P4IMR5"/>
<dbReference type="Proteomes" id="UP000799772">
    <property type="component" value="Unassembled WGS sequence"/>
</dbReference>
<evidence type="ECO:0000313" key="4">
    <source>
        <dbReference type="Proteomes" id="UP000799772"/>
    </source>
</evidence>
<proteinExistence type="predicted"/>
<evidence type="ECO:0000256" key="1">
    <source>
        <dbReference type="SAM" id="SignalP"/>
    </source>
</evidence>
<keyword evidence="4" id="KW-1185">Reference proteome</keyword>
<protein>
    <recommendedName>
        <fullName evidence="2">BT-1020-like N-terminal beta-propeller domain-containing protein</fullName>
    </recommendedName>
</protein>
<dbReference type="SUPFAM" id="SSF50939">
    <property type="entry name" value="Sialidases"/>
    <property type="match status" value="1"/>
</dbReference>
<dbReference type="InterPro" id="IPR056425">
    <property type="entry name" value="Beta-prop_BT_1020"/>
</dbReference>
<evidence type="ECO:0000313" key="3">
    <source>
        <dbReference type="EMBL" id="KAF2102798.1"/>
    </source>
</evidence>
<gene>
    <name evidence="3" type="ORF">NA57DRAFT_52350</name>
</gene>
<feature type="domain" description="BT-1020-like N-terminal beta-propeller" evidence="2">
    <location>
        <begin position="62"/>
        <end position="209"/>
    </location>
</feature>
<evidence type="ECO:0000259" key="2">
    <source>
        <dbReference type="Pfam" id="PF24067"/>
    </source>
</evidence>
<name>A0A9P4IMR5_9PEZI</name>
<accession>A0A9P4IMR5</accession>
<reference evidence="3" key="1">
    <citation type="journal article" date="2020" name="Stud. Mycol.">
        <title>101 Dothideomycetes genomes: a test case for predicting lifestyles and emergence of pathogens.</title>
        <authorList>
            <person name="Haridas S."/>
            <person name="Albert R."/>
            <person name="Binder M."/>
            <person name="Bloem J."/>
            <person name="Labutti K."/>
            <person name="Salamov A."/>
            <person name="Andreopoulos B."/>
            <person name="Baker S."/>
            <person name="Barry K."/>
            <person name="Bills G."/>
            <person name="Bluhm B."/>
            <person name="Cannon C."/>
            <person name="Castanera R."/>
            <person name="Culley D."/>
            <person name="Daum C."/>
            <person name="Ezra D."/>
            <person name="Gonzalez J."/>
            <person name="Henrissat B."/>
            <person name="Kuo A."/>
            <person name="Liang C."/>
            <person name="Lipzen A."/>
            <person name="Lutzoni F."/>
            <person name="Magnuson J."/>
            <person name="Mondo S."/>
            <person name="Nolan M."/>
            <person name="Ohm R."/>
            <person name="Pangilinan J."/>
            <person name="Park H.-J."/>
            <person name="Ramirez L."/>
            <person name="Alfaro M."/>
            <person name="Sun H."/>
            <person name="Tritt A."/>
            <person name="Yoshinaga Y."/>
            <person name="Zwiers L.-H."/>
            <person name="Turgeon B."/>
            <person name="Goodwin S."/>
            <person name="Spatafora J."/>
            <person name="Crous P."/>
            <person name="Grigoriev I."/>
        </authorList>
    </citation>
    <scope>NUCLEOTIDE SEQUENCE</scope>
    <source>
        <strain evidence="3">CBS 133067</strain>
    </source>
</reference>
<organism evidence="3 4">
    <name type="scientific">Rhizodiscina lignyota</name>
    <dbReference type="NCBI Taxonomy" id="1504668"/>
    <lineage>
        <taxon>Eukaryota</taxon>
        <taxon>Fungi</taxon>
        <taxon>Dikarya</taxon>
        <taxon>Ascomycota</taxon>
        <taxon>Pezizomycotina</taxon>
        <taxon>Dothideomycetes</taxon>
        <taxon>Pleosporomycetidae</taxon>
        <taxon>Aulographales</taxon>
        <taxon>Rhizodiscinaceae</taxon>
        <taxon>Rhizodiscina</taxon>
    </lineage>
</organism>
<dbReference type="InterPro" id="IPR036278">
    <property type="entry name" value="Sialidase_sf"/>
</dbReference>